<feature type="domain" description="AB hydrolase-1" evidence="3">
    <location>
        <begin position="30"/>
        <end position="325"/>
    </location>
</feature>
<dbReference type="KEGG" id="pgri:PgNI_09145"/>
<dbReference type="GeneID" id="41964041"/>
<dbReference type="SUPFAM" id="SSF53474">
    <property type="entry name" value="alpha/beta-Hydrolases"/>
    <property type="match status" value="1"/>
</dbReference>
<accession>A0A6P8ASM8</accession>
<dbReference type="InterPro" id="IPR000639">
    <property type="entry name" value="Epox_hydrolase-like"/>
</dbReference>
<name>A0A6P8ASM8_PYRGI</name>
<dbReference type="AlphaFoldDB" id="A0A6P8ASM8"/>
<keyword evidence="1" id="KW-0378">Hydrolase</keyword>
<reference evidence="5" key="1">
    <citation type="journal article" date="2019" name="Mol. Biol. Evol.">
        <title>Blast fungal genomes show frequent chromosomal changes, gene gains and losses, and effector gene turnover.</title>
        <authorList>
            <person name="Gomez Luciano L.B."/>
            <person name="Jason Tsai I."/>
            <person name="Chuma I."/>
            <person name="Tosa Y."/>
            <person name="Chen Y.H."/>
            <person name="Li J.Y."/>
            <person name="Li M.Y."/>
            <person name="Jade Lu M.Y."/>
            <person name="Nakayashiki H."/>
            <person name="Li W.H."/>
        </authorList>
    </citation>
    <scope>NUCLEOTIDE SEQUENCE</scope>
    <source>
        <strain evidence="5">NI907</strain>
    </source>
</reference>
<keyword evidence="4" id="KW-1185">Reference proteome</keyword>
<dbReference type="PRINTS" id="PR00412">
    <property type="entry name" value="EPOXHYDRLASE"/>
</dbReference>
<proteinExistence type="inferred from homology"/>
<evidence type="ECO:0000313" key="5">
    <source>
        <dbReference type="RefSeq" id="XP_030977911.1"/>
    </source>
</evidence>
<dbReference type="GO" id="GO:0016787">
    <property type="term" value="F:hydrolase activity"/>
    <property type="evidence" value="ECO:0007669"/>
    <property type="project" value="UniProtKB-KW"/>
</dbReference>
<dbReference type="InterPro" id="IPR000073">
    <property type="entry name" value="AB_hydrolase_1"/>
</dbReference>
<sequence length="346" mass="38458">MEDFTQKTIKTKRGFDYAYYTTPNINPSSPTLLFIHGFPDHAFMWDEVVAHVLSNPSTASYNVVVPDKLGYGGSSKPTDPSAYSFPAMADELAEVLDAEHVTQQVVVVGHDWGSFLAQSFYWYHRARAVGLVLVSVAYMPPDPTGERDMAASAALFQKTFGYSQFAYWELLTAPDAPALMGANLDRVYHAIHGDAPDWMREIFCEPGAFRAFVEGTHRDSGKVPLKPFAQTEKRRRQFVDRFQRDGFDAPVQYYVAGKMGMLAKGGRQVGQEVLRADLPVLFVGSTGDAVCRHELIEGSVKAGLLPDLEKHVVQDCGHWIPMERPEELGGYIASWLEKKFPVAGKA</sequence>
<dbReference type="Proteomes" id="UP000515153">
    <property type="component" value="Unplaced"/>
</dbReference>
<dbReference type="RefSeq" id="XP_030977911.1">
    <property type="nucleotide sequence ID" value="XM_031129133.1"/>
</dbReference>
<reference evidence="5" key="2">
    <citation type="submission" date="2019-10" db="EMBL/GenBank/DDBJ databases">
        <authorList>
            <consortium name="NCBI Genome Project"/>
        </authorList>
    </citation>
    <scope>NUCLEOTIDE SEQUENCE</scope>
    <source>
        <strain evidence="5">NI907</strain>
    </source>
</reference>
<evidence type="ECO:0000256" key="1">
    <source>
        <dbReference type="ARBA" id="ARBA00022801"/>
    </source>
</evidence>
<organism evidence="4 5">
    <name type="scientific">Pyricularia grisea</name>
    <name type="common">Crabgrass-specific blast fungus</name>
    <name type="synonym">Magnaporthe grisea</name>
    <dbReference type="NCBI Taxonomy" id="148305"/>
    <lineage>
        <taxon>Eukaryota</taxon>
        <taxon>Fungi</taxon>
        <taxon>Dikarya</taxon>
        <taxon>Ascomycota</taxon>
        <taxon>Pezizomycotina</taxon>
        <taxon>Sordariomycetes</taxon>
        <taxon>Sordariomycetidae</taxon>
        <taxon>Magnaporthales</taxon>
        <taxon>Pyriculariaceae</taxon>
        <taxon>Pyricularia</taxon>
    </lineage>
</organism>
<dbReference type="Pfam" id="PF00561">
    <property type="entry name" value="Abhydrolase_1"/>
    <property type="match status" value="1"/>
</dbReference>
<dbReference type="PANTHER" id="PTHR43329">
    <property type="entry name" value="EPOXIDE HYDROLASE"/>
    <property type="match status" value="1"/>
</dbReference>
<evidence type="ECO:0000256" key="2">
    <source>
        <dbReference type="ARBA" id="ARBA00038334"/>
    </source>
</evidence>
<comment type="similarity">
    <text evidence="2">Belongs to the AB hydrolase superfamily. Epoxide hydrolase family.</text>
</comment>
<gene>
    <name evidence="5" type="ORF">PgNI_09145</name>
</gene>
<protein>
    <recommendedName>
        <fullName evidence="3">AB hydrolase-1 domain-containing protein</fullName>
    </recommendedName>
</protein>
<dbReference type="InterPro" id="IPR029058">
    <property type="entry name" value="AB_hydrolase_fold"/>
</dbReference>
<dbReference type="Gene3D" id="3.40.50.1820">
    <property type="entry name" value="alpha/beta hydrolase"/>
    <property type="match status" value="1"/>
</dbReference>
<evidence type="ECO:0000313" key="4">
    <source>
        <dbReference type="Proteomes" id="UP000515153"/>
    </source>
</evidence>
<evidence type="ECO:0000259" key="3">
    <source>
        <dbReference type="Pfam" id="PF00561"/>
    </source>
</evidence>
<reference evidence="5" key="3">
    <citation type="submission" date="2025-08" db="UniProtKB">
        <authorList>
            <consortium name="RefSeq"/>
        </authorList>
    </citation>
    <scope>IDENTIFICATION</scope>
    <source>
        <strain evidence="5">NI907</strain>
    </source>
</reference>